<evidence type="ECO:0000256" key="1">
    <source>
        <dbReference type="SAM" id="SignalP"/>
    </source>
</evidence>
<dbReference type="EMBL" id="CAXJIO010000018">
    <property type="protein sequence ID" value="CAL2104603.1"/>
    <property type="molecule type" value="Genomic_DNA"/>
</dbReference>
<evidence type="ECO:0000313" key="3">
    <source>
        <dbReference type="Proteomes" id="UP001497527"/>
    </source>
</evidence>
<keyword evidence="3" id="KW-1185">Reference proteome</keyword>
<comment type="caution">
    <text evidence="2">The sequence shown here is derived from an EMBL/GenBank/DDBJ whole genome shotgun (WGS) entry which is preliminary data.</text>
</comment>
<dbReference type="Proteomes" id="UP001497527">
    <property type="component" value="Unassembled WGS sequence"/>
</dbReference>
<gene>
    <name evidence="2" type="ORF">T190423A01A_90028</name>
</gene>
<sequence>MKKVLYVFACLMVICLSSCTDETENLVQNEKEREIELFDRYNVDREDIVRPGEQGQGGN</sequence>
<name>A0ABM9PG51_9FLAO</name>
<evidence type="ECO:0008006" key="4">
    <source>
        <dbReference type="Google" id="ProtNLM"/>
    </source>
</evidence>
<protein>
    <recommendedName>
        <fullName evidence="4">Secreted protein</fullName>
    </recommendedName>
</protein>
<organism evidence="2 3">
    <name type="scientific">Tenacibaculum polynesiense</name>
    <dbReference type="NCBI Taxonomy" id="3137857"/>
    <lineage>
        <taxon>Bacteria</taxon>
        <taxon>Pseudomonadati</taxon>
        <taxon>Bacteroidota</taxon>
        <taxon>Flavobacteriia</taxon>
        <taxon>Flavobacteriales</taxon>
        <taxon>Flavobacteriaceae</taxon>
        <taxon>Tenacibaculum</taxon>
    </lineage>
</organism>
<evidence type="ECO:0000313" key="2">
    <source>
        <dbReference type="EMBL" id="CAL2104603.1"/>
    </source>
</evidence>
<accession>A0ABM9PG51</accession>
<proteinExistence type="predicted"/>
<reference evidence="2 3" key="1">
    <citation type="submission" date="2024-05" db="EMBL/GenBank/DDBJ databases">
        <authorList>
            <person name="Duchaud E."/>
        </authorList>
    </citation>
    <scope>NUCLEOTIDE SEQUENCE [LARGE SCALE GENOMIC DNA]</scope>
    <source>
        <strain evidence="2">Ena-SAMPLE-TAB-13-05-2024-13:56:06:370-140308</strain>
    </source>
</reference>
<keyword evidence="1" id="KW-0732">Signal</keyword>
<feature type="chain" id="PRO_5045314946" description="Secreted protein" evidence="1">
    <location>
        <begin position="21"/>
        <end position="59"/>
    </location>
</feature>
<feature type="signal peptide" evidence="1">
    <location>
        <begin position="1"/>
        <end position="20"/>
    </location>
</feature>